<dbReference type="RefSeq" id="WP_353531032.1">
    <property type="nucleotide sequence ID" value="NZ_JBBMEX010000009.1"/>
</dbReference>
<name>A0ABV1HF54_9FIRM</name>
<dbReference type="Proteomes" id="UP001454489">
    <property type="component" value="Unassembled WGS sequence"/>
</dbReference>
<gene>
    <name evidence="2" type="ORF">WMO43_09720</name>
</gene>
<dbReference type="InterPro" id="IPR025248">
    <property type="entry name" value="DUF4007"/>
</dbReference>
<feature type="domain" description="DUF4007" evidence="1">
    <location>
        <begin position="8"/>
        <end position="283"/>
    </location>
</feature>
<organism evidence="2 3">
    <name type="scientific">Maccoyibacter intestinihominis</name>
    <dbReference type="NCBI Taxonomy" id="3133499"/>
    <lineage>
        <taxon>Bacteria</taxon>
        <taxon>Bacillati</taxon>
        <taxon>Bacillota</taxon>
        <taxon>Clostridia</taxon>
        <taxon>Lachnospirales</taxon>
        <taxon>Lachnospiraceae</taxon>
        <taxon>Maccoyibacter</taxon>
    </lineage>
</organism>
<protein>
    <submittedName>
        <fullName evidence="2">DUF4007 family protein</fullName>
    </submittedName>
</protein>
<reference evidence="2 3" key="1">
    <citation type="submission" date="2024-03" db="EMBL/GenBank/DDBJ databases">
        <title>Human intestinal bacterial collection.</title>
        <authorList>
            <person name="Pauvert C."/>
            <person name="Hitch T.C.A."/>
            <person name="Clavel T."/>
        </authorList>
    </citation>
    <scope>NUCLEOTIDE SEQUENCE [LARGE SCALE GENOMIC DNA]</scope>
    <source>
        <strain evidence="2 3">CLA-AA-H185</strain>
    </source>
</reference>
<accession>A0ABV1HF54</accession>
<comment type="caution">
    <text evidence="2">The sequence shown here is derived from an EMBL/GenBank/DDBJ whole genome shotgun (WGS) entry which is preliminary data.</text>
</comment>
<evidence type="ECO:0000259" key="1">
    <source>
        <dbReference type="Pfam" id="PF13182"/>
    </source>
</evidence>
<dbReference type="Pfam" id="PF13182">
    <property type="entry name" value="DUF4007"/>
    <property type="match status" value="1"/>
</dbReference>
<dbReference type="EMBL" id="JBBMEX010000009">
    <property type="protein sequence ID" value="MEQ2558145.1"/>
    <property type="molecule type" value="Genomic_DNA"/>
</dbReference>
<keyword evidence="3" id="KW-1185">Reference proteome</keyword>
<evidence type="ECO:0000313" key="3">
    <source>
        <dbReference type="Proteomes" id="UP001454489"/>
    </source>
</evidence>
<proteinExistence type="predicted"/>
<evidence type="ECO:0000313" key="2">
    <source>
        <dbReference type="EMBL" id="MEQ2558145.1"/>
    </source>
</evidence>
<sequence>MTKIKYRFKGHESFILREGWLNKGMREVRNDPFVFSQNYGADVLGVGPNMAKAIRYWMRTCGLLKERGKQGVFLSKLGEQIWEYDKYLEDPFSLWIIHCNIVKNRGQATAWSLFFNEYDEIEFTKDELVKELINKAGNLEGLKKFSEKSVEADGEALLRMYVRKPERESDPEEKNISPFGIFELVKQKGSLYWKSQPPLHLLPAEIVGYLLKDCTSKEGAVSIDDLLTGKDSPGRILNLKRTGLVEKLEELEQKNYIQMNRTAGLDMVYLNQSVTGEEIVKKYFRP</sequence>